<proteinExistence type="predicted"/>
<dbReference type="Pfam" id="PF13609">
    <property type="entry name" value="Porin_4"/>
    <property type="match status" value="1"/>
</dbReference>
<dbReference type="CDD" id="cd00342">
    <property type="entry name" value="gram_neg_porins"/>
    <property type="match status" value="1"/>
</dbReference>
<organism evidence="13 14">
    <name type="scientific">Paraburkholderia edwinii</name>
    <dbReference type="NCBI Taxonomy" id="2861782"/>
    <lineage>
        <taxon>Bacteria</taxon>
        <taxon>Pseudomonadati</taxon>
        <taxon>Pseudomonadota</taxon>
        <taxon>Betaproteobacteria</taxon>
        <taxon>Burkholderiales</taxon>
        <taxon>Burkholderiaceae</taxon>
        <taxon>Paraburkholderia</taxon>
    </lineage>
</organism>
<dbReference type="PANTHER" id="PTHR34501">
    <property type="entry name" value="PROTEIN YDDL-RELATED"/>
    <property type="match status" value="1"/>
</dbReference>
<reference evidence="13 14" key="1">
    <citation type="submission" date="2021-07" db="EMBL/GenBank/DDBJ databases">
        <title>Paraburkholderia edwinii protects Aspergillus sp. from phenazines by acting as a toxin sponge.</title>
        <authorList>
            <person name="Dahlstrom K.M."/>
            <person name="Newman D.K."/>
        </authorList>
    </citation>
    <scope>NUCLEOTIDE SEQUENCE [LARGE SCALE GENOMIC DNA]</scope>
    <source>
        <strain evidence="13 14">Pe01</strain>
    </source>
</reference>
<evidence type="ECO:0000256" key="7">
    <source>
        <dbReference type="ARBA" id="ARBA00023065"/>
    </source>
</evidence>
<keyword evidence="3" id="KW-0813">Transport</keyword>
<comment type="subunit">
    <text evidence="2">Homotrimer.</text>
</comment>
<dbReference type="EMBL" id="CP080096">
    <property type="protein sequence ID" value="QYD71668.1"/>
    <property type="molecule type" value="Genomic_DNA"/>
</dbReference>
<keyword evidence="4" id="KW-1134">Transmembrane beta strand</keyword>
<evidence type="ECO:0000256" key="8">
    <source>
        <dbReference type="ARBA" id="ARBA00023114"/>
    </source>
</evidence>
<keyword evidence="14" id="KW-1185">Reference proteome</keyword>
<dbReference type="InterPro" id="IPR023614">
    <property type="entry name" value="Porin_dom_sf"/>
</dbReference>
<evidence type="ECO:0000256" key="11">
    <source>
        <dbReference type="SAM" id="SignalP"/>
    </source>
</evidence>
<keyword evidence="9" id="KW-0472">Membrane</keyword>
<evidence type="ECO:0000256" key="1">
    <source>
        <dbReference type="ARBA" id="ARBA00004571"/>
    </source>
</evidence>
<feature type="chain" id="PRO_5046130885" evidence="11">
    <location>
        <begin position="39"/>
        <end position="366"/>
    </location>
</feature>
<keyword evidence="6 11" id="KW-0732">Signal</keyword>
<keyword evidence="5" id="KW-0812">Transmembrane</keyword>
<dbReference type="InterPro" id="IPR033900">
    <property type="entry name" value="Gram_neg_porin_domain"/>
</dbReference>
<name>A0ABX8URM3_9BURK</name>
<keyword evidence="10" id="KW-0998">Cell outer membrane</keyword>
<accession>A0ABX8URM3</accession>
<evidence type="ECO:0000256" key="4">
    <source>
        <dbReference type="ARBA" id="ARBA00022452"/>
    </source>
</evidence>
<evidence type="ECO:0000256" key="2">
    <source>
        <dbReference type="ARBA" id="ARBA00011233"/>
    </source>
</evidence>
<evidence type="ECO:0000256" key="3">
    <source>
        <dbReference type="ARBA" id="ARBA00022448"/>
    </source>
</evidence>
<dbReference type="PANTHER" id="PTHR34501:SF9">
    <property type="entry name" value="MAJOR OUTER MEMBRANE PROTEIN P.IA"/>
    <property type="match status" value="1"/>
</dbReference>
<gene>
    <name evidence="13" type="ORF">KZJ38_32245</name>
</gene>
<keyword evidence="8" id="KW-0626">Porin</keyword>
<dbReference type="Gene3D" id="2.40.160.10">
    <property type="entry name" value="Porin"/>
    <property type="match status" value="1"/>
</dbReference>
<comment type="subcellular location">
    <subcellularLocation>
        <location evidence="1">Cell outer membrane</location>
        <topology evidence="1">Multi-pass membrane protein</topology>
    </subcellularLocation>
</comment>
<evidence type="ECO:0000313" key="14">
    <source>
        <dbReference type="Proteomes" id="UP000826462"/>
    </source>
</evidence>
<feature type="signal peptide" evidence="11">
    <location>
        <begin position="1"/>
        <end position="38"/>
    </location>
</feature>
<dbReference type="SUPFAM" id="SSF56935">
    <property type="entry name" value="Porins"/>
    <property type="match status" value="1"/>
</dbReference>
<evidence type="ECO:0000256" key="5">
    <source>
        <dbReference type="ARBA" id="ARBA00022692"/>
    </source>
</evidence>
<evidence type="ECO:0000256" key="9">
    <source>
        <dbReference type="ARBA" id="ARBA00023136"/>
    </source>
</evidence>
<evidence type="ECO:0000256" key="10">
    <source>
        <dbReference type="ARBA" id="ARBA00023237"/>
    </source>
</evidence>
<protein>
    <submittedName>
        <fullName evidence="13">Porin</fullName>
    </submittedName>
</protein>
<evidence type="ECO:0000259" key="12">
    <source>
        <dbReference type="Pfam" id="PF13609"/>
    </source>
</evidence>
<sequence length="366" mass="39233">MYKKGGAVGAARVVMLTRSLAAMTLVGFGFTAGNTAHAQSSVTLYGSLDGGLRNLVNGTKAGGAALSMASNGTYNSNRWGFIGKEDLGGGYYVRFNLEAGYVLSTGQNNNTNNQLFQRTSTVGFGGPFGQVDIGRQFTLQHFLTKDFEPFDFHYLSITEATAVSGGNTGRDDNDINYHGNFGPWVLRGEVAVGGVPGSVAQGSVLAGGLNYRTETVKLGAGYTHRSNPLTATSSQFFNNDQYTAGGTLSVGPVDMMAGYSLDMQAVPANVRGKTRNQYLWGGVRYQVTRFFNATAAYYDNKNTTAGVDGRKDVAILGIVYLLSKRTELYADIDYTHFTGVYVKNASLNASGHEKQTGISFGINHWF</sequence>
<evidence type="ECO:0000256" key="6">
    <source>
        <dbReference type="ARBA" id="ARBA00022729"/>
    </source>
</evidence>
<dbReference type="Proteomes" id="UP000826462">
    <property type="component" value="Chromosome 2"/>
</dbReference>
<feature type="domain" description="Porin" evidence="12">
    <location>
        <begin position="30"/>
        <end position="338"/>
    </location>
</feature>
<dbReference type="InterPro" id="IPR050298">
    <property type="entry name" value="Gram-neg_bact_OMP"/>
</dbReference>
<keyword evidence="7" id="KW-0406">Ion transport</keyword>
<evidence type="ECO:0000313" key="13">
    <source>
        <dbReference type="EMBL" id="QYD71668.1"/>
    </source>
</evidence>